<name>A0A8H4JQ05_9HYPO</name>
<dbReference type="AlphaFoldDB" id="A0A8H4JQ05"/>
<dbReference type="EMBL" id="JAADJG010000876">
    <property type="protein sequence ID" value="KAF4434998.1"/>
    <property type="molecule type" value="Genomic_DNA"/>
</dbReference>
<evidence type="ECO:0000313" key="3">
    <source>
        <dbReference type="Proteomes" id="UP000605986"/>
    </source>
</evidence>
<accession>A0A8H4JQ05</accession>
<feature type="region of interest" description="Disordered" evidence="1">
    <location>
        <begin position="181"/>
        <end position="254"/>
    </location>
</feature>
<proteinExistence type="predicted"/>
<evidence type="ECO:0000313" key="2">
    <source>
        <dbReference type="EMBL" id="KAF4434998.1"/>
    </source>
</evidence>
<sequence>MSLPLQAIQNALRDDLTKSYTKLFVDFLNKENPTDETTGQHFYLPSSPSLKRKHSVNNTDMVDLIMQKVASWKDYVLNEVDNTISKVVEDVQSSNSATITEAKARSDASQKRSSIFDVMNPVATNNQTSDMQKTIDAGIGNPDTEHTVLTADSVAMSSELAATIQEANGGVAKALIELKTQTSHQDNQGDEDNEDDQVDKEASGDEECEEDRMEGVVGGGQAIDDGTGDEESSDAAGLESAQDDAMQESPTEEDNYMEKIKHLGSKAARIAKRQKVKLDKKVAKQQNASDLQMNLKQLKEVERSIKSIDPMCQMPSLNELTQVIRPTTYKHASIVTSRFMILQFVELVEAWRLKNRNVHAQTPKTTHSSRAQNLAIQIGESLRKIDTGTANSKLGPLETRLGQFDLARGIEKHMKDENREKASTAFISDILKASQWTRSRLDDNRKYGRKWLNYCRFTRDGKTVFRRGLLCFMPLAKCKAFEVTKYDYLEAKNSDDWKMFVRLLDTPSLDILCHAGEALLDAMDNGTNIRFYWEKEERRPNKADWLEQSDDDIEWWLVFDNGEDEE</sequence>
<comment type="caution">
    <text evidence="2">The sequence shown here is derived from an EMBL/GenBank/DDBJ whole genome shotgun (WGS) entry which is preliminary data.</text>
</comment>
<reference evidence="2" key="1">
    <citation type="submission" date="2020-01" db="EMBL/GenBank/DDBJ databases">
        <title>Identification and distribution of gene clusters putatively required for synthesis of sphingolipid metabolism inhibitors in phylogenetically diverse species of the filamentous fungus Fusarium.</title>
        <authorList>
            <person name="Kim H.-S."/>
            <person name="Busman M."/>
            <person name="Brown D.W."/>
            <person name="Divon H."/>
            <person name="Uhlig S."/>
            <person name="Proctor R.H."/>
        </authorList>
    </citation>
    <scope>NUCLEOTIDE SEQUENCE</scope>
    <source>
        <strain evidence="2">NRRL 53441</strain>
    </source>
</reference>
<organism evidence="2 3">
    <name type="scientific">Fusarium austroafricanum</name>
    <dbReference type="NCBI Taxonomy" id="2364996"/>
    <lineage>
        <taxon>Eukaryota</taxon>
        <taxon>Fungi</taxon>
        <taxon>Dikarya</taxon>
        <taxon>Ascomycota</taxon>
        <taxon>Pezizomycotina</taxon>
        <taxon>Sordariomycetes</taxon>
        <taxon>Hypocreomycetidae</taxon>
        <taxon>Hypocreales</taxon>
        <taxon>Nectriaceae</taxon>
        <taxon>Fusarium</taxon>
        <taxon>Fusarium concolor species complex</taxon>
    </lineage>
</organism>
<feature type="compositionally biased region" description="Acidic residues" evidence="1">
    <location>
        <begin position="241"/>
        <end position="254"/>
    </location>
</feature>
<gene>
    <name evidence="2" type="ORF">F53441_13612</name>
</gene>
<keyword evidence="3" id="KW-1185">Reference proteome</keyword>
<feature type="compositionally biased region" description="Acidic residues" evidence="1">
    <location>
        <begin position="188"/>
        <end position="212"/>
    </location>
</feature>
<dbReference type="Proteomes" id="UP000605986">
    <property type="component" value="Unassembled WGS sequence"/>
</dbReference>
<evidence type="ECO:0000256" key="1">
    <source>
        <dbReference type="SAM" id="MobiDB-lite"/>
    </source>
</evidence>
<dbReference type="OrthoDB" id="1678912at2759"/>
<protein>
    <submittedName>
        <fullName evidence="2">Uncharacterized protein</fullName>
    </submittedName>
</protein>